<accession>A0A1W1I8T9</accession>
<evidence type="ECO:0000313" key="2">
    <source>
        <dbReference type="EMBL" id="SLM49424.1"/>
    </source>
</evidence>
<reference evidence="2 3" key="1">
    <citation type="submission" date="2017-03" db="EMBL/GenBank/DDBJ databases">
        <authorList>
            <person name="Afonso C.L."/>
            <person name="Miller P.J."/>
            <person name="Scott M.A."/>
            <person name="Spackman E."/>
            <person name="Goraichik I."/>
            <person name="Dimitrov K.M."/>
            <person name="Suarez D.L."/>
            <person name="Swayne D.E."/>
        </authorList>
    </citation>
    <scope>NUCLEOTIDE SEQUENCE [LARGE SCALE GENOMIC DNA]</scope>
    <source>
        <strain evidence="2">Genome sequencing of Nitrospira japonica strain NJ11</strain>
    </source>
</reference>
<name>A0A1W1I8T9_9BACT</name>
<proteinExistence type="predicted"/>
<gene>
    <name evidence="2" type="ORF">NSJP_3257</name>
</gene>
<feature type="chain" id="PRO_5012777293" description="DUF3617 family protein" evidence="1">
    <location>
        <begin position="23"/>
        <end position="141"/>
    </location>
</feature>
<evidence type="ECO:0008006" key="4">
    <source>
        <dbReference type="Google" id="ProtNLM"/>
    </source>
</evidence>
<dbReference type="AlphaFoldDB" id="A0A1W1I8T9"/>
<sequence>MKLAYMAVVAMVLVASAQAAQAESFPLLPGYYEVAVSGGPSSEMRNRCVTAEHLADPDSVLNYAFAKKYRPVPGFTVSNLSVQGGKITYDVETPNSTVHVDGMVSATQFAVKRHAKSKKSGTEIPIMTLDGKRTRDCRHGD</sequence>
<evidence type="ECO:0000313" key="3">
    <source>
        <dbReference type="Proteomes" id="UP000192042"/>
    </source>
</evidence>
<protein>
    <recommendedName>
        <fullName evidence="4">DUF3617 family protein</fullName>
    </recommendedName>
</protein>
<organism evidence="2 3">
    <name type="scientific">Nitrospira japonica</name>
    <dbReference type="NCBI Taxonomy" id="1325564"/>
    <lineage>
        <taxon>Bacteria</taxon>
        <taxon>Pseudomonadati</taxon>
        <taxon>Nitrospirota</taxon>
        <taxon>Nitrospiria</taxon>
        <taxon>Nitrospirales</taxon>
        <taxon>Nitrospiraceae</taxon>
        <taxon>Nitrospira</taxon>
    </lineage>
</organism>
<keyword evidence="3" id="KW-1185">Reference proteome</keyword>
<dbReference type="KEGG" id="nja:NSJP_3257"/>
<dbReference type="Proteomes" id="UP000192042">
    <property type="component" value="Chromosome I"/>
</dbReference>
<evidence type="ECO:0000256" key="1">
    <source>
        <dbReference type="SAM" id="SignalP"/>
    </source>
</evidence>
<dbReference type="RefSeq" id="WP_080887650.1">
    <property type="nucleotide sequence ID" value="NZ_LT828648.1"/>
</dbReference>
<keyword evidence="1" id="KW-0732">Signal</keyword>
<dbReference type="STRING" id="1325564.NSJP_3257"/>
<dbReference type="EMBL" id="LT828648">
    <property type="protein sequence ID" value="SLM49424.1"/>
    <property type="molecule type" value="Genomic_DNA"/>
</dbReference>
<dbReference type="OrthoDB" id="9825797at2"/>
<feature type="signal peptide" evidence="1">
    <location>
        <begin position="1"/>
        <end position="22"/>
    </location>
</feature>